<name>A0A814JU09_9BILA</name>
<dbReference type="InterPro" id="IPR003194">
    <property type="entry name" value="TFIIA_gsu"/>
</dbReference>
<keyword evidence="5 6" id="KW-0539">Nucleus</keyword>
<dbReference type="EMBL" id="CAJNOM010000098">
    <property type="protein sequence ID" value="CAF1042018.1"/>
    <property type="molecule type" value="Genomic_DNA"/>
</dbReference>
<dbReference type="GO" id="GO:0005672">
    <property type="term" value="C:transcription factor TFIIA complex"/>
    <property type="evidence" value="ECO:0007669"/>
    <property type="project" value="InterPro"/>
</dbReference>
<dbReference type="Pfam" id="PF02751">
    <property type="entry name" value="TFIIA_gamma_C"/>
    <property type="match status" value="1"/>
</dbReference>
<accession>A0A814JU09</accession>
<dbReference type="AlphaFoldDB" id="A0A814JU09"/>
<sequence>MATYQLYRNTTLGVTLQDTLDEMISQGQLTELAASKVLSEFDRSINVALDKRINKKVQFSGKLSTYRFCDNVWTLVLKDFSVKESNNPGGHATNTTTSQIPKADKVKIVACDGKSALQS</sequence>
<keyword evidence="3 6" id="KW-0805">Transcription regulation</keyword>
<organism evidence="10 12">
    <name type="scientific">Adineta steineri</name>
    <dbReference type="NCBI Taxonomy" id="433720"/>
    <lineage>
        <taxon>Eukaryota</taxon>
        <taxon>Metazoa</taxon>
        <taxon>Spiralia</taxon>
        <taxon>Gnathifera</taxon>
        <taxon>Rotifera</taxon>
        <taxon>Eurotatoria</taxon>
        <taxon>Bdelloidea</taxon>
        <taxon>Adinetida</taxon>
        <taxon>Adinetidae</taxon>
        <taxon>Adineta</taxon>
    </lineage>
</organism>
<dbReference type="InterPro" id="IPR015872">
    <property type="entry name" value="TFIIA_gsu_N"/>
</dbReference>
<dbReference type="InterPro" id="IPR009088">
    <property type="entry name" value="TFIIA_b-brl"/>
</dbReference>
<dbReference type="Proteomes" id="UP000663832">
    <property type="component" value="Unassembled WGS sequence"/>
</dbReference>
<dbReference type="FunFam" id="1.10.287.190:FF:000001">
    <property type="entry name" value="Transcription initiation factor IIA subunit 2"/>
    <property type="match status" value="1"/>
</dbReference>
<dbReference type="OrthoDB" id="586585at2759"/>
<dbReference type="InterPro" id="IPR009083">
    <property type="entry name" value="TFIIA_a-hlx"/>
</dbReference>
<dbReference type="CDD" id="cd10145">
    <property type="entry name" value="TFIIA_gamma_N"/>
    <property type="match status" value="1"/>
</dbReference>
<keyword evidence="4 6" id="KW-0804">Transcription</keyword>
<evidence type="ECO:0000313" key="11">
    <source>
        <dbReference type="EMBL" id="CAF1050925.1"/>
    </source>
</evidence>
<dbReference type="GO" id="GO:0006367">
    <property type="term" value="P:transcription initiation at RNA polymerase II promoter"/>
    <property type="evidence" value="ECO:0007669"/>
    <property type="project" value="InterPro"/>
</dbReference>
<evidence type="ECO:0000256" key="4">
    <source>
        <dbReference type="ARBA" id="ARBA00023163"/>
    </source>
</evidence>
<comment type="caution">
    <text evidence="10">The sequence shown here is derived from an EMBL/GenBank/DDBJ whole genome shotgun (WGS) entry which is preliminary data.</text>
</comment>
<evidence type="ECO:0000313" key="9">
    <source>
        <dbReference type="EMBL" id="CAF0785821.1"/>
    </source>
</evidence>
<dbReference type="Gene3D" id="2.30.18.10">
    <property type="entry name" value="Transcription factor IIA (TFIIA), beta-barrel domain"/>
    <property type="match status" value="1"/>
</dbReference>
<evidence type="ECO:0000259" key="8">
    <source>
        <dbReference type="Pfam" id="PF02751"/>
    </source>
</evidence>
<dbReference type="InterPro" id="IPR015871">
    <property type="entry name" value="TFIIA_gsu_C"/>
</dbReference>
<evidence type="ECO:0000313" key="10">
    <source>
        <dbReference type="EMBL" id="CAF1042018.1"/>
    </source>
</evidence>
<comment type="subcellular location">
    <subcellularLocation>
        <location evidence="1 6">Nucleus</location>
    </subcellularLocation>
</comment>
<evidence type="ECO:0000313" key="12">
    <source>
        <dbReference type="Proteomes" id="UP000663832"/>
    </source>
</evidence>
<evidence type="ECO:0000256" key="6">
    <source>
        <dbReference type="PIRNR" id="PIRNR009415"/>
    </source>
</evidence>
<dbReference type="Gene3D" id="1.10.287.190">
    <property type="entry name" value="Transcription factor IIA gamma subunit, alpha-helical domain"/>
    <property type="match status" value="1"/>
</dbReference>
<dbReference type="PIRSF" id="PIRSF009415">
    <property type="entry name" value="Hum_TFIIA_gamma"/>
    <property type="match status" value="1"/>
</dbReference>
<dbReference type="Pfam" id="PF02268">
    <property type="entry name" value="TFIIA_gamma_N"/>
    <property type="match status" value="1"/>
</dbReference>
<dbReference type="Proteomes" id="UP000663877">
    <property type="component" value="Unassembled WGS sequence"/>
</dbReference>
<reference evidence="10" key="1">
    <citation type="submission" date="2021-02" db="EMBL/GenBank/DDBJ databases">
        <authorList>
            <person name="Nowell W R."/>
        </authorList>
    </citation>
    <scope>NUCLEOTIDE SEQUENCE</scope>
</reference>
<comment type="similarity">
    <text evidence="2 6">Belongs to the TFIIA subunit 2 family.</text>
</comment>
<proteinExistence type="inferred from homology"/>
<dbReference type="PANTHER" id="PTHR10966">
    <property type="entry name" value="TRANSCRIPTION INITIATION FACTOR IIA SUBUNIT 2"/>
    <property type="match status" value="1"/>
</dbReference>
<dbReference type="EMBL" id="CAJNOI010000010">
    <property type="protein sequence ID" value="CAF0785821.1"/>
    <property type="molecule type" value="Genomic_DNA"/>
</dbReference>
<evidence type="ECO:0000256" key="5">
    <source>
        <dbReference type="ARBA" id="ARBA00023242"/>
    </source>
</evidence>
<keyword evidence="12" id="KW-1185">Reference proteome</keyword>
<evidence type="ECO:0000256" key="1">
    <source>
        <dbReference type="ARBA" id="ARBA00004123"/>
    </source>
</evidence>
<dbReference type="CDD" id="cd10014">
    <property type="entry name" value="TFIIA_gamma_C"/>
    <property type="match status" value="1"/>
</dbReference>
<evidence type="ECO:0000256" key="2">
    <source>
        <dbReference type="ARBA" id="ARBA00007675"/>
    </source>
</evidence>
<protein>
    <recommendedName>
        <fullName evidence="6">Transcription initiation factor IIA subunit 2</fullName>
    </recommendedName>
</protein>
<gene>
    <name evidence="9" type="ORF">BJG266_LOCUS4400</name>
    <name evidence="10" type="ORF">QVE165_LOCUS17123</name>
    <name evidence="11" type="ORF">QVE165_LOCUS17609</name>
</gene>
<comment type="function">
    <text evidence="6">TFIIA is a component of the transcription machinery of RNA polymerase II and plays an important role in transcriptional activation.</text>
</comment>
<evidence type="ECO:0000256" key="3">
    <source>
        <dbReference type="ARBA" id="ARBA00023015"/>
    </source>
</evidence>
<dbReference type="SUPFAM" id="SSF50784">
    <property type="entry name" value="Transcription factor IIA (TFIIA), beta-barrel domain"/>
    <property type="match status" value="1"/>
</dbReference>
<feature type="domain" description="Transcription initiation factor IIA gamma subunit C-terminal" evidence="8">
    <location>
        <begin position="61"/>
        <end position="113"/>
    </location>
</feature>
<dbReference type="SUPFAM" id="SSF47396">
    <property type="entry name" value="Transcription factor IIA (TFIIA), alpha-helical domain"/>
    <property type="match status" value="1"/>
</dbReference>
<evidence type="ECO:0000259" key="7">
    <source>
        <dbReference type="Pfam" id="PF02268"/>
    </source>
</evidence>
<dbReference type="EMBL" id="CAJNOM010000102">
    <property type="protein sequence ID" value="CAF1050925.1"/>
    <property type="molecule type" value="Genomic_DNA"/>
</dbReference>
<feature type="domain" description="Transcription initiation factor IIA gamma subunit N-terminal" evidence="7">
    <location>
        <begin position="4"/>
        <end position="49"/>
    </location>
</feature>